<reference evidence="3" key="1">
    <citation type="submission" date="2016-07" db="EMBL/GenBank/DDBJ databases">
        <title>Comparative genomics of the Campylobacter concisus group.</title>
        <authorList>
            <person name="Miller W.G."/>
            <person name="Yee E."/>
            <person name="Chapman M.H."/>
            <person name="Huynh S."/>
            <person name="Bono J.L."/>
            <person name="On S.L.W."/>
            <person name="StLeger J."/>
            <person name="Foster G."/>
            <person name="Parker C.T."/>
        </authorList>
    </citation>
    <scope>NUCLEOTIDE SEQUENCE</scope>
    <source>
        <strain evidence="3">525.92</strain>
    </source>
</reference>
<dbReference type="EMBL" id="CP000767">
    <property type="protein sequence ID" value="EAU00637.1"/>
    <property type="molecule type" value="Genomic_DNA"/>
</dbReference>
<dbReference type="Proteomes" id="UP000006380">
    <property type="component" value="Chromosome"/>
</dbReference>
<evidence type="ECO:0000259" key="1">
    <source>
        <dbReference type="Pfam" id="PF00675"/>
    </source>
</evidence>
<dbReference type="InterPro" id="IPR050361">
    <property type="entry name" value="MPP/UQCRC_Complex"/>
</dbReference>
<dbReference type="Pfam" id="PF05193">
    <property type="entry name" value="Peptidase_M16_C"/>
    <property type="match status" value="1"/>
</dbReference>
<evidence type="ECO:0000313" key="3">
    <source>
        <dbReference type="EMBL" id="EAU00637.1"/>
    </source>
</evidence>
<name>A7GXM1_CAMC5</name>
<dbReference type="SUPFAM" id="SSF63411">
    <property type="entry name" value="LuxS/MPP-like metallohydrolase"/>
    <property type="match status" value="2"/>
</dbReference>
<dbReference type="Gene3D" id="3.30.830.10">
    <property type="entry name" value="Metalloenzyme, LuxS/M16 peptidase-like"/>
    <property type="match status" value="2"/>
</dbReference>
<feature type="domain" description="Peptidase M16 N-terminal" evidence="1">
    <location>
        <begin position="15"/>
        <end position="157"/>
    </location>
</feature>
<dbReference type="OrthoDB" id="9811314at2"/>
<protein>
    <submittedName>
        <fullName evidence="3">Peptidase, M16 family</fullName>
    </submittedName>
</protein>
<dbReference type="PANTHER" id="PTHR11851:SF225">
    <property type="entry name" value="NON-PEPTIDASE HOMOLOG YMXG"/>
    <property type="match status" value="1"/>
</dbReference>
<keyword evidence="4" id="KW-1185">Reference proteome</keyword>
<dbReference type="InterPro" id="IPR011249">
    <property type="entry name" value="Metalloenz_LuxS/M16"/>
</dbReference>
<feature type="domain" description="Peptidase M16 C-terminal" evidence="2">
    <location>
        <begin position="167"/>
        <end position="339"/>
    </location>
</feature>
<dbReference type="STRING" id="360105.CCV52592_1618"/>
<dbReference type="InterPro" id="IPR011765">
    <property type="entry name" value="Pept_M16_N"/>
</dbReference>
<dbReference type="Pfam" id="PF00675">
    <property type="entry name" value="Peptidase_M16"/>
    <property type="match status" value="1"/>
</dbReference>
<dbReference type="AlphaFoldDB" id="A7GXM1"/>
<gene>
    <name evidence="3" type="ORF">CCV52592_1618</name>
</gene>
<dbReference type="RefSeq" id="WP_011992095.1">
    <property type="nucleotide sequence ID" value="NC_009715.2"/>
</dbReference>
<proteinExistence type="predicted"/>
<evidence type="ECO:0000259" key="2">
    <source>
        <dbReference type="Pfam" id="PF05193"/>
    </source>
</evidence>
<sequence length="409" mass="45325">MKILNLEVKDAKIPVVFESSKAMPVVLLRLVFKVAGSCEDGEKSGLAKLVANMLNEGTLSLGSSEFARLLETRAINLSASAGFETLSIDINCLKEHFSYALSKLKELLSEPNFTDEILARNKALTLGEIASNENDFDYVARRGLMEILYPKTPLGKAGLGNEKSIKSITLKDAKNFVASHLDLANLFVVFGGDVSEAQTATVGEILSVLPAGKQRNLSHFATSDKCETKEIVRPSEQAYIYFGSPYEVPKQERYKAIVATFILGEGGFGSRLMEEIRVKRGLAYSAYARNIFNLSYTQIFGYMQTKNDKKDEAIAVIKDEILKFSQKGVSKTELAQAKKFLSGSLPLRLETLFKRLDIAQNEFYDGKPLGSFLSELDKISALKLDELNHFITSHAEINKLSFCVLRNEI</sequence>
<dbReference type="HOGENOM" id="CLU_009902_6_2_7"/>
<organism evidence="3 4">
    <name type="scientific">Campylobacter curvus (strain 525.92)</name>
    <dbReference type="NCBI Taxonomy" id="360105"/>
    <lineage>
        <taxon>Bacteria</taxon>
        <taxon>Pseudomonadati</taxon>
        <taxon>Campylobacterota</taxon>
        <taxon>Epsilonproteobacteria</taxon>
        <taxon>Campylobacterales</taxon>
        <taxon>Campylobacteraceae</taxon>
        <taxon>Campylobacter</taxon>
    </lineage>
</organism>
<dbReference type="KEGG" id="ccv:CCV52592_1618"/>
<dbReference type="PANTHER" id="PTHR11851">
    <property type="entry name" value="METALLOPROTEASE"/>
    <property type="match status" value="1"/>
</dbReference>
<evidence type="ECO:0000313" key="4">
    <source>
        <dbReference type="Proteomes" id="UP000006380"/>
    </source>
</evidence>
<accession>A7GXM1</accession>
<dbReference type="GO" id="GO:0046872">
    <property type="term" value="F:metal ion binding"/>
    <property type="evidence" value="ECO:0007669"/>
    <property type="project" value="InterPro"/>
</dbReference>
<dbReference type="InterPro" id="IPR007863">
    <property type="entry name" value="Peptidase_M16_C"/>
</dbReference>